<evidence type="ECO:0000313" key="1">
    <source>
        <dbReference type="EMBL" id="GAA4036022.1"/>
    </source>
</evidence>
<name>A0ABP7U4L7_9FLAO</name>
<gene>
    <name evidence="1" type="ORF">GCM10022386_21900</name>
</gene>
<evidence type="ECO:0000313" key="2">
    <source>
        <dbReference type="Proteomes" id="UP001500968"/>
    </source>
</evidence>
<accession>A0ABP7U4L7</accession>
<organism evidence="1 2">
    <name type="scientific">Flavobacterium cheonhonense</name>
    <dbReference type="NCBI Taxonomy" id="706185"/>
    <lineage>
        <taxon>Bacteria</taxon>
        <taxon>Pseudomonadati</taxon>
        <taxon>Bacteroidota</taxon>
        <taxon>Flavobacteriia</taxon>
        <taxon>Flavobacteriales</taxon>
        <taxon>Flavobacteriaceae</taxon>
        <taxon>Flavobacterium</taxon>
    </lineage>
</organism>
<keyword evidence="2" id="KW-1185">Reference proteome</keyword>
<proteinExistence type="predicted"/>
<dbReference type="Proteomes" id="UP001500968">
    <property type="component" value="Unassembled WGS sequence"/>
</dbReference>
<dbReference type="EMBL" id="BAABCR010000015">
    <property type="protein sequence ID" value="GAA4036022.1"/>
    <property type="molecule type" value="Genomic_DNA"/>
</dbReference>
<protein>
    <submittedName>
        <fullName evidence="1">Uncharacterized protein</fullName>
    </submittedName>
</protein>
<reference evidence="2" key="1">
    <citation type="journal article" date="2019" name="Int. J. Syst. Evol. Microbiol.">
        <title>The Global Catalogue of Microorganisms (GCM) 10K type strain sequencing project: providing services to taxonomists for standard genome sequencing and annotation.</title>
        <authorList>
            <consortium name="The Broad Institute Genomics Platform"/>
            <consortium name="The Broad Institute Genome Sequencing Center for Infectious Disease"/>
            <person name="Wu L."/>
            <person name="Ma J."/>
        </authorList>
    </citation>
    <scope>NUCLEOTIDE SEQUENCE [LARGE SCALE GENOMIC DNA]</scope>
    <source>
        <strain evidence="2">JCM 17064</strain>
    </source>
</reference>
<comment type="caution">
    <text evidence="1">The sequence shown here is derived from an EMBL/GenBank/DDBJ whole genome shotgun (WGS) entry which is preliminary data.</text>
</comment>
<dbReference type="RefSeq" id="WP_324690029.1">
    <property type="nucleotide sequence ID" value="NZ_BAABCR010000015.1"/>
</dbReference>
<sequence length="263" mass="31164">MKANKIITQYLTDVSNIHSVSSYVEVYKEILKNIDLIIENEFIEDQLSHYCGSLKSAIERILEYLKTHNVNSKHYFVLAKEINILLSQFEKIMIEKGFEVKESSEEEKVISMYQRIALKLNAEKQYLPHAYELEKEFKEYIKIEDIEQKELEAKSNAKRNEIDKEIFDLTLQFATGKLDSYFKINSDKTTYTNNKLSAPKIAKEIKKESLEKYILCTLNYHNSTKNLWKSKKYLNAVYDYSIKNKEITLTYFFKEKHNQINQD</sequence>